<dbReference type="EC" id="3.6.4.12" evidence="3"/>
<proteinExistence type="inferred from homology"/>
<dbReference type="Proteomes" id="UP000054248">
    <property type="component" value="Unassembled WGS sequence"/>
</dbReference>
<reference evidence="16" key="2">
    <citation type="submission" date="2015-01" db="EMBL/GenBank/DDBJ databases">
        <title>Evolutionary Origins and Diversification of the Mycorrhizal Mutualists.</title>
        <authorList>
            <consortium name="DOE Joint Genome Institute"/>
            <consortium name="Mycorrhizal Genomics Consortium"/>
            <person name="Kohler A."/>
            <person name="Kuo A."/>
            <person name="Nagy L.G."/>
            <person name="Floudas D."/>
            <person name="Copeland A."/>
            <person name="Barry K.W."/>
            <person name="Cichocki N."/>
            <person name="Veneault-Fourrey C."/>
            <person name="LaButti K."/>
            <person name="Lindquist E.A."/>
            <person name="Lipzen A."/>
            <person name="Lundell T."/>
            <person name="Morin E."/>
            <person name="Murat C."/>
            <person name="Riley R."/>
            <person name="Ohm R."/>
            <person name="Sun H."/>
            <person name="Tunlid A."/>
            <person name="Henrissat B."/>
            <person name="Grigoriev I.V."/>
            <person name="Hibbett D.S."/>
            <person name="Martin F."/>
        </authorList>
    </citation>
    <scope>NUCLEOTIDE SEQUENCE [LARGE SCALE GENOMIC DNA]</scope>
    <source>
        <strain evidence="16">MUT 4182</strain>
    </source>
</reference>
<dbReference type="Pfam" id="PF00176">
    <property type="entry name" value="SNF2-rel_dom"/>
    <property type="match status" value="1"/>
</dbReference>
<evidence type="ECO:0000256" key="1">
    <source>
        <dbReference type="ARBA" id="ARBA00004123"/>
    </source>
</evidence>
<organism evidence="15 16">
    <name type="scientific">Tulasnella calospora MUT 4182</name>
    <dbReference type="NCBI Taxonomy" id="1051891"/>
    <lineage>
        <taxon>Eukaryota</taxon>
        <taxon>Fungi</taxon>
        <taxon>Dikarya</taxon>
        <taxon>Basidiomycota</taxon>
        <taxon>Agaricomycotina</taxon>
        <taxon>Agaricomycetes</taxon>
        <taxon>Cantharellales</taxon>
        <taxon>Tulasnellaceae</taxon>
        <taxon>Tulasnella</taxon>
    </lineage>
</organism>
<dbReference type="InterPro" id="IPR049730">
    <property type="entry name" value="SNF2/RAD54-like_C"/>
</dbReference>
<dbReference type="GO" id="GO:0003678">
    <property type="term" value="F:DNA helicase activity"/>
    <property type="evidence" value="ECO:0007669"/>
    <property type="project" value="UniProtKB-EC"/>
</dbReference>
<name>A0A0C3M8L9_9AGAM</name>
<feature type="domain" description="Helicase C-terminal" evidence="14">
    <location>
        <begin position="574"/>
        <end position="732"/>
    </location>
</feature>
<gene>
    <name evidence="15" type="ORF">M407DRAFT_69719</name>
</gene>
<evidence type="ECO:0000256" key="11">
    <source>
        <dbReference type="ARBA" id="ARBA00023242"/>
    </source>
</evidence>
<dbReference type="InterPro" id="IPR014001">
    <property type="entry name" value="Helicase_ATP-bd"/>
</dbReference>
<comment type="subcellular location">
    <subcellularLocation>
        <location evidence="1">Nucleus</location>
    </subcellularLocation>
</comment>
<dbReference type="AlphaFoldDB" id="A0A0C3M8L9"/>
<dbReference type="InterPro" id="IPR000330">
    <property type="entry name" value="SNF2_N"/>
</dbReference>
<keyword evidence="9" id="KW-0238">DNA-binding</keyword>
<evidence type="ECO:0000256" key="6">
    <source>
        <dbReference type="ARBA" id="ARBA00022806"/>
    </source>
</evidence>
<dbReference type="EMBL" id="KN822976">
    <property type="protein sequence ID" value="KIO30057.1"/>
    <property type="molecule type" value="Genomic_DNA"/>
</dbReference>
<evidence type="ECO:0000256" key="4">
    <source>
        <dbReference type="ARBA" id="ARBA00022741"/>
    </source>
</evidence>
<dbReference type="InterPro" id="IPR027417">
    <property type="entry name" value="P-loop_NTPase"/>
</dbReference>
<dbReference type="GO" id="GO:0005524">
    <property type="term" value="F:ATP binding"/>
    <property type="evidence" value="ECO:0007669"/>
    <property type="project" value="UniProtKB-KW"/>
</dbReference>
<keyword evidence="8" id="KW-0156">Chromatin regulator</keyword>
<keyword evidence="16" id="KW-1185">Reference proteome</keyword>
<dbReference type="Gene3D" id="3.40.50.10810">
    <property type="entry name" value="Tandem AAA-ATPase domain"/>
    <property type="match status" value="1"/>
</dbReference>
<keyword evidence="7" id="KW-0067">ATP-binding</keyword>
<keyword evidence="4" id="KW-0547">Nucleotide-binding</keyword>
<dbReference type="InterPro" id="IPR038718">
    <property type="entry name" value="SNF2-like_sf"/>
</dbReference>
<evidence type="ECO:0000313" key="15">
    <source>
        <dbReference type="EMBL" id="KIO30057.1"/>
    </source>
</evidence>
<dbReference type="OrthoDB" id="372624at2759"/>
<dbReference type="CDD" id="cd18793">
    <property type="entry name" value="SF2_C_SNF"/>
    <property type="match status" value="1"/>
</dbReference>
<evidence type="ECO:0000256" key="8">
    <source>
        <dbReference type="ARBA" id="ARBA00022853"/>
    </source>
</evidence>
<dbReference type="GO" id="GO:0006338">
    <property type="term" value="P:chromatin remodeling"/>
    <property type="evidence" value="ECO:0007669"/>
    <property type="project" value="TreeGrafter"/>
</dbReference>
<dbReference type="GO" id="GO:0016887">
    <property type="term" value="F:ATP hydrolysis activity"/>
    <property type="evidence" value="ECO:0007669"/>
    <property type="project" value="TreeGrafter"/>
</dbReference>
<dbReference type="PROSITE" id="PS51194">
    <property type="entry name" value="HELICASE_CTER"/>
    <property type="match status" value="1"/>
</dbReference>
<keyword evidence="10" id="KW-0010">Activator</keyword>
<dbReference type="GO" id="GO:0003677">
    <property type="term" value="F:DNA binding"/>
    <property type="evidence" value="ECO:0007669"/>
    <property type="project" value="UniProtKB-KW"/>
</dbReference>
<keyword evidence="6" id="KW-0347">Helicase</keyword>
<dbReference type="SMART" id="SM00487">
    <property type="entry name" value="DEXDc"/>
    <property type="match status" value="1"/>
</dbReference>
<dbReference type="PANTHER" id="PTHR45685">
    <property type="entry name" value="HELICASE SRCAP-RELATED"/>
    <property type="match status" value="1"/>
</dbReference>
<dbReference type="FunFam" id="3.40.50.10810:FF:000005">
    <property type="entry name" value="Photoperiod-independent early flowering 1"/>
    <property type="match status" value="1"/>
</dbReference>
<evidence type="ECO:0000256" key="7">
    <source>
        <dbReference type="ARBA" id="ARBA00022840"/>
    </source>
</evidence>
<dbReference type="PANTHER" id="PTHR45685:SF1">
    <property type="entry name" value="HELICASE SRCAP"/>
    <property type="match status" value="1"/>
</dbReference>
<evidence type="ECO:0000313" key="16">
    <source>
        <dbReference type="Proteomes" id="UP000054248"/>
    </source>
</evidence>
<dbReference type="HOGENOM" id="CLU_000315_17_5_1"/>
<feature type="domain" description="Helicase ATP-binding" evidence="13">
    <location>
        <begin position="43"/>
        <end position="208"/>
    </location>
</feature>
<protein>
    <recommendedName>
        <fullName evidence="3">DNA helicase</fullName>
        <ecNumber evidence="3">3.6.4.12</ecNumber>
    </recommendedName>
</protein>
<dbReference type="SUPFAM" id="SSF52540">
    <property type="entry name" value="P-loop containing nucleoside triphosphate hydrolases"/>
    <property type="match status" value="2"/>
</dbReference>
<evidence type="ECO:0000256" key="9">
    <source>
        <dbReference type="ARBA" id="ARBA00023125"/>
    </source>
</evidence>
<evidence type="ECO:0000256" key="2">
    <source>
        <dbReference type="ARBA" id="ARBA00009220"/>
    </source>
</evidence>
<evidence type="ECO:0000259" key="13">
    <source>
        <dbReference type="PROSITE" id="PS51192"/>
    </source>
</evidence>
<comment type="similarity">
    <text evidence="2">Belongs to the SNF2/RAD54 helicase family. SWR1 subfamily.</text>
</comment>
<evidence type="ECO:0000259" key="14">
    <source>
        <dbReference type="PROSITE" id="PS51194"/>
    </source>
</evidence>
<dbReference type="Pfam" id="PF00271">
    <property type="entry name" value="Helicase_C"/>
    <property type="match status" value="1"/>
</dbReference>
<feature type="region of interest" description="Disordered" evidence="12">
    <location>
        <begin position="766"/>
        <end position="810"/>
    </location>
</feature>
<evidence type="ECO:0000256" key="10">
    <source>
        <dbReference type="ARBA" id="ARBA00023159"/>
    </source>
</evidence>
<dbReference type="SMART" id="SM00490">
    <property type="entry name" value="HELICc"/>
    <property type="match status" value="1"/>
</dbReference>
<keyword evidence="5" id="KW-0378">Hydrolase</keyword>
<evidence type="ECO:0000256" key="5">
    <source>
        <dbReference type="ARBA" id="ARBA00022801"/>
    </source>
</evidence>
<dbReference type="Gene3D" id="3.40.50.300">
    <property type="entry name" value="P-loop containing nucleotide triphosphate hydrolases"/>
    <property type="match status" value="1"/>
</dbReference>
<feature type="region of interest" description="Disordered" evidence="12">
    <location>
        <begin position="1"/>
        <end position="21"/>
    </location>
</feature>
<dbReference type="STRING" id="1051891.A0A0C3M8L9"/>
<sequence>MESSCSDSQSPETIEHSENYVPPPFLLRGTLRPYQQTGLEWLASLHANDTNGILADEMGLGKTIQTIALLGHLACSKGIWGPHLIIVPTSVLLNWEMEFKRFLPGFKILSYYGSQKARREKRQGWTNPYAFNVCITSYQLVLADQVVFRRKKWVYMILDEAHNIKNFKSKRWETLLCFNAQHRLLLTGTPLQNNLMELWSLLYFLMPDEGFKHETEGSQIFVRREDFRDLFQNPVEKAIESGENINSETKDTVQKLHSLLRPYLLRRLKKDVEKELPGKHEHIVYCKLSKRQRFLYDEFMSRATTKQTLASGNFLSIINCLMQLRKVCNHPDLFEVRPIVTSFVMSRSAVADYEIKELLVRRRLLSEPEDPLAIQTFGLQITHTQPPPMLTQRSTRRLDASSLFPHLNDVLGSPPPADHRTIAGWKAYREHQLRSATISRWKHLAYVNRIRCNRSTLYPAELLKLVDGLTKPLLPMSVIAQQGGPRSDRLDSVHAMVKTYAERLESVGDAIDTFAFATPKAVARDIPGLVLGTEASSKVLRRQTNPDFDILHRPAVKLQIAFPDASLIQFDCGKLQELDILLRERAAGGHRVLIFTQMTRVLDILEIFLNFRGYRYLRLDGATNVERRQVITERFNVDTRVFAFIASSRSGGVGINLTGADTVIFYDSDYNPSMDRQCEDRAHRIGQTREVHIYRFISRHTIEEAMLRKANQKRFLDDMVIQKGEFDWRKMLVDELEGRTSGRKLEEALALVEDREDVEAARLAAAEVGDDGDFGEEGDEAVGSALPPGRQGSIGDAALPDDDDGDIGEGFGSIDDYMLQVVERDWEFFGFERPYSSR</sequence>
<dbReference type="InterPro" id="IPR001650">
    <property type="entry name" value="Helicase_C-like"/>
</dbReference>
<dbReference type="PROSITE" id="PS51192">
    <property type="entry name" value="HELICASE_ATP_BIND_1"/>
    <property type="match status" value="1"/>
</dbReference>
<feature type="compositionally biased region" description="Polar residues" evidence="12">
    <location>
        <begin position="1"/>
        <end position="12"/>
    </location>
</feature>
<dbReference type="GO" id="GO:0042393">
    <property type="term" value="F:histone binding"/>
    <property type="evidence" value="ECO:0007669"/>
    <property type="project" value="TreeGrafter"/>
</dbReference>
<keyword evidence="11" id="KW-0539">Nucleus</keyword>
<dbReference type="Gene3D" id="1.20.120.850">
    <property type="entry name" value="SWI2/SNF2 ATPases, N-terminal domain"/>
    <property type="match status" value="1"/>
</dbReference>
<accession>A0A0C3M8L9</accession>
<reference evidence="15 16" key="1">
    <citation type="submission" date="2014-04" db="EMBL/GenBank/DDBJ databases">
        <authorList>
            <consortium name="DOE Joint Genome Institute"/>
            <person name="Kuo A."/>
            <person name="Girlanda M."/>
            <person name="Perotto S."/>
            <person name="Kohler A."/>
            <person name="Nagy L.G."/>
            <person name="Floudas D."/>
            <person name="Copeland A."/>
            <person name="Barry K.W."/>
            <person name="Cichocki N."/>
            <person name="Veneault-Fourrey C."/>
            <person name="LaButti K."/>
            <person name="Lindquist E.A."/>
            <person name="Lipzen A."/>
            <person name="Lundell T."/>
            <person name="Morin E."/>
            <person name="Murat C."/>
            <person name="Sun H."/>
            <person name="Tunlid A."/>
            <person name="Henrissat B."/>
            <person name="Grigoriev I.V."/>
            <person name="Hibbett D.S."/>
            <person name="Martin F."/>
            <person name="Nordberg H.P."/>
            <person name="Cantor M.N."/>
            <person name="Hua S.X."/>
        </authorList>
    </citation>
    <scope>NUCLEOTIDE SEQUENCE [LARGE SCALE GENOMIC DNA]</scope>
    <source>
        <strain evidence="15 16">MUT 4182</strain>
    </source>
</reference>
<dbReference type="GO" id="GO:0000812">
    <property type="term" value="C:Swr1 complex"/>
    <property type="evidence" value="ECO:0007669"/>
    <property type="project" value="TreeGrafter"/>
</dbReference>
<evidence type="ECO:0000256" key="3">
    <source>
        <dbReference type="ARBA" id="ARBA00012551"/>
    </source>
</evidence>
<evidence type="ECO:0000256" key="12">
    <source>
        <dbReference type="SAM" id="MobiDB-lite"/>
    </source>
</evidence>
<feature type="compositionally biased region" description="Acidic residues" evidence="12">
    <location>
        <begin position="768"/>
        <end position="780"/>
    </location>
</feature>
<dbReference type="InterPro" id="IPR050520">
    <property type="entry name" value="INO80/SWR1_helicase"/>
</dbReference>